<evidence type="ECO:0000256" key="4">
    <source>
        <dbReference type="ARBA" id="ARBA00022475"/>
    </source>
</evidence>
<dbReference type="InterPro" id="IPR016174">
    <property type="entry name" value="Di-haem_cyt_TM"/>
</dbReference>
<dbReference type="Pfam" id="PF01292">
    <property type="entry name" value="Ni_hydr_CYTB"/>
    <property type="match status" value="1"/>
</dbReference>
<evidence type="ECO:0000256" key="8">
    <source>
        <dbReference type="ARBA" id="ARBA00022982"/>
    </source>
</evidence>
<keyword evidence="5" id="KW-0349">Heme</keyword>
<comment type="subcellular location">
    <subcellularLocation>
        <location evidence="2">Cell membrane</location>
        <topology evidence="2">Multi-pass membrane protein</topology>
    </subcellularLocation>
</comment>
<feature type="region of interest" description="Disordered" evidence="13">
    <location>
        <begin position="172"/>
        <end position="195"/>
    </location>
</feature>
<dbReference type="GO" id="GO:0005886">
    <property type="term" value="C:plasma membrane"/>
    <property type="evidence" value="ECO:0007669"/>
    <property type="project" value="UniProtKB-SubCell"/>
</dbReference>
<keyword evidence="4" id="KW-1003">Cell membrane</keyword>
<comment type="similarity">
    <text evidence="12">Belongs to the cytochrome b561 family.</text>
</comment>
<evidence type="ECO:0000256" key="1">
    <source>
        <dbReference type="ARBA" id="ARBA00001970"/>
    </source>
</evidence>
<dbReference type="OrthoDB" id="1247465at2"/>
<evidence type="ECO:0000256" key="2">
    <source>
        <dbReference type="ARBA" id="ARBA00004651"/>
    </source>
</evidence>
<reference evidence="16 17" key="1">
    <citation type="submission" date="2018-09" db="EMBL/GenBank/DDBJ databases">
        <title>Sphingomonas sp. DAC4.</title>
        <authorList>
            <person name="Seo T."/>
        </authorList>
    </citation>
    <scope>NUCLEOTIDE SEQUENCE [LARGE SCALE GENOMIC DNA]</scope>
    <source>
        <strain evidence="16 17">DAC4</strain>
    </source>
</reference>
<dbReference type="GO" id="GO:0046872">
    <property type="term" value="F:metal ion binding"/>
    <property type="evidence" value="ECO:0007669"/>
    <property type="project" value="UniProtKB-KW"/>
</dbReference>
<keyword evidence="7" id="KW-0479">Metal-binding</keyword>
<evidence type="ECO:0000256" key="10">
    <source>
        <dbReference type="ARBA" id="ARBA00023004"/>
    </source>
</evidence>
<feature type="transmembrane region" description="Helical" evidence="14">
    <location>
        <begin position="73"/>
        <end position="94"/>
    </location>
</feature>
<keyword evidence="11 14" id="KW-0472">Membrane</keyword>
<evidence type="ECO:0000313" key="16">
    <source>
        <dbReference type="EMBL" id="RIX32731.1"/>
    </source>
</evidence>
<evidence type="ECO:0000256" key="5">
    <source>
        <dbReference type="ARBA" id="ARBA00022617"/>
    </source>
</evidence>
<dbReference type="EMBL" id="QXTF01000001">
    <property type="protein sequence ID" value="RIX32731.1"/>
    <property type="molecule type" value="Genomic_DNA"/>
</dbReference>
<evidence type="ECO:0000313" key="17">
    <source>
        <dbReference type="Proteomes" id="UP000285023"/>
    </source>
</evidence>
<name>A0A418Q4A5_9SPHN</name>
<evidence type="ECO:0000256" key="14">
    <source>
        <dbReference type="SAM" id="Phobius"/>
    </source>
</evidence>
<keyword evidence="10" id="KW-0408">Iron</keyword>
<dbReference type="GO" id="GO:0009055">
    <property type="term" value="F:electron transfer activity"/>
    <property type="evidence" value="ECO:0007669"/>
    <property type="project" value="InterPro"/>
</dbReference>
<feature type="transmembrane region" description="Helical" evidence="14">
    <location>
        <begin position="33"/>
        <end position="52"/>
    </location>
</feature>
<dbReference type="PANTHER" id="PTHR30529:SF1">
    <property type="entry name" value="CYTOCHROME B561 HOMOLOG 2"/>
    <property type="match status" value="1"/>
</dbReference>
<dbReference type="SUPFAM" id="SSF81342">
    <property type="entry name" value="Transmembrane di-heme cytochromes"/>
    <property type="match status" value="1"/>
</dbReference>
<evidence type="ECO:0000256" key="13">
    <source>
        <dbReference type="SAM" id="MobiDB-lite"/>
    </source>
</evidence>
<evidence type="ECO:0000256" key="7">
    <source>
        <dbReference type="ARBA" id="ARBA00022723"/>
    </source>
</evidence>
<keyword evidence="17" id="KW-1185">Reference proteome</keyword>
<proteinExistence type="inferred from homology"/>
<accession>A0A418Q4A5</accession>
<dbReference type="InterPro" id="IPR011577">
    <property type="entry name" value="Cyt_b561_bac/Ni-Hgenase"/>
</dbReference>
<protein>
    <submittedName>
        <fullName evidence="16">Cytochrome b</fullName>
    </submittedName>
</protein>
<keyword evidence="9 14" id="KW-1133">Transmembrane helix</keyword>
<dbReference type="PANTHER" id="PTHR30529">
    <property type="entry name" value="CYTOCHROME B561"/>
    <property type="match status" value="1"/>
</dbReference>
<dbReference type="Proteomes" id="UP000285023">
    <property type="component" value="Unassembled WGS sequence"/>
</dbReference>
<sequence>MAALVIYQLIAGWRLERLDVGAARMGAYADHSAMGLLILLLAILRGIWRLMIPGPINDADEPGWQSDVAHLTHILFYTLFALLPLSGWAMWSAITPSEPLALAGVLPIPPMPFGSLSIEWKLRILEAAEKAHGIGIIALALLVPMHIGAALKHHFWDRHDVLEGMLPEIPNSRSHPQGLQHAPLPPEAGTAPIDG</sequence>
<organism evidence="16 17">
    <name type="scientific">Sphingomonas edaphi</name>
    <dbReference type="NCBI Taxonomy" id="2315689"/>
    <lineage>
        <taxon>Bacteria</taxon>
        <taxon>Pseudomonadati</taxon>
        <taxon>Pseudomonadota</taxon>
        <taxon>Alphaproteobacteria</taxon>
        <taxon>Sphingomonadales</taxon>
        <taxon>Sphingomonadaceae</taxon>
        <taxon>Sphingomonas</taxon>
    </lineage>
</organism>
<feature type="domain" description="Cytochrome b561 bacterial/Ni-hydrogenase" evidence="15">
    <location>
        <begin position="1"/>
        <end position="167"/>
    </location>
</feature>
<feature type="transmembrane region" description="Helical" evidence="14">
    <location>
        <begin position="132"/>
        <end position="151"/>
    </location>
</feature>
<dbReference type="AlphaFoldDB" id="A0A418Q4A5"/>
<evidence type="ECO:0000259" key="15">
    <source>
        <dbReference type="Pfam" id="PF01292"/>
    </source>
</evidence>
<keyword evidence="3" id="KW-0813">Transport</keyword>
<comment type="caution">
    <text evidence="16">The sequence shown here is derived from an EMBL/GenBank/DDBJ whole genome shotgun (WGS) entry which is preliminary data.</text>
</comment>
<evidence type="ECO:0000256" key="12">
    <source>
        <dbReference type="ARBA" id="ARBA00037975"/>
    </source>
</evidence>
<dbReference type="GO" id="GO:0020037">
    <property type="term" value="F:heme binding"/>
    <property type="evidence" value="ECO:0007669"/>
    <property type="project" value="TreeGrafter"/>
</dbReference>
<evidence type="ECO:0000256" key="6">
    <source>
        <dbReference type="ARBA" id="ARBA00022692"/>
    </source>
</evidence>
<dbReference type="GO" id="GO:0022904">
    <property type="term" value="P:respiratory electron transport chain"/>
    <property type="evidence" value="ECO:0007669"/>
    <property type="project" value="InterPro"/>
</dbReference>
<comment type="cofactor">
    <cofactor evidence="1">
        <name>heme b</name>
        <dbReference type="ChEBI" id="CHEBI:60344"/>
    </cofactor>
</comment>
<keyword evidence="8" id="KW-0249">Electron transport</keyword>
<dbReference type="InterPro" id="IPR052168">
    <property type="entry name" value="Cytochrome_b561_oxidase"/>
</dbReference>
<gene>
    <name evidence="16" type="ORF">D3M59_04865</name>
</gene>
<evidence type="ECO:0000256" key="3">
    <source>
        <dbReference type="ARBA" id="ARBA00022448"/>
    </source>
</evidence>
<evidence type="ECO:0000256" key="9">
    <source>
        <dbReference type="ARBA" id="ARBA00022989"/>
    </source>
</evidence>
<keyword evidence="6 14" id="KW-0812">Transmembrane</keyword>
<evidence type="ECO:0000256" key="11">
    <source>
        <dbReference type="ARBA" id="ARBA00023136"/>
    </source>
</evidence>